<organism evidence="2 3">
    <name type="scientific">Abeliophyllum distichum</name>
    <dbReference type="NCBI Taxonomy" id="126358"/>
    <lineage>
        <taxon>Eukaryota</taxon>
        <taxon>Viridiplantae</taxon>
        <taxon>Streptophyta</taxon>
        <taxon>Embryophyta</taxon>
        <taxon>Tracheophyta</taxon>
        <taxon>Spermatophyta</taxon>
        <taxon>Magnoliopsida</taxon>
        <taxon>eudicotyledons</taxon>
        <taxon>Gunneridae</taxon>
        <taxon>Pentapetalae</taxon>
        <taxon>asterids</taxon>
        <taxon>lamiids</taxon>
        <taxon>Lamiales</taxon>
        <taxon>Oleaceae</taxon>
        <taxon>Forsythieae</taxon>
        <taxon>Abeliophyllum</taxon>
    </lineage>
</organism>
<protein>
    <submittedName>
        <fullName evidence="2">Sulfotransferase</fullName>
    </submittedName>
</protein>
<evidence type="ECO:0000313" key="2">
    <source>
        <dbReference type="EMBL" id="KAL2474520.1"/>
    </source>
</evidence>
<dbReference type="EMBL" id="JBFOLK010000011">
    <property type="protein sequence ID" value="KAL2474520.1"/>
    <property type="molecule type" value="Genomic_DNA"/>
</dbReference>
<proteinExistence type="predicted"/>
<feature type="signal peptide" evidence="1">
    <location>
        <begin position="1"/>
        <end position="25"/>
    </location>
</feature>
<reference evidence="3" key="1">
    <citation type="submission" date="2024-07" db="EMBL/GenBank/DDBJ databases">
        <title>Two chromosome-level genome assemblies of Korean endemic species Abeliophyllum distichum and Forsythia ovata (Oleaceae).</title>
        <authorList>
            <person name="Jang H."/>
        </authorList>
    </citation>
    <scope>NUCLEOTIDE SEQUENCE [LARGE SCALE GENOMIC DNA]</scope>
</reference>
<accession>A0ABD1QE71</accession>
<comment type="caution">
    <text evidence="2">The sequence shown here is derived from an EMBL/GenBank/DDBJ whole genome shotgun (WGS) entry which is preliminary data.</text>
</comment>
<name>A0ABD1QE71_9LAMI</name>
<gene>
    <name evidence="2" type="ORF">Adt_35256</name>
</gene>
<evidence type="ECO:0000313" key="3">
    <source>
        <dbReference type="Proteomes" id="UP001604336"/>
    </source>
</evidence>
<keyword evidence="3" id="KW-1185">Reference proteome</keyword>
<evidence type="ECO:0000256" key="1">
    <source>
        <dbReference type="SAM" id="SignalP"/>
    </source>
</evidence>
<dbReference type="Proteomes" id="UP001604336">
    <property type="component" value="Unassembled WGS sequence"/>
</dbReference>
<dbReference type="AlphaFoldDB" id="A0ABD1QE71"/>
<sequence>MENVRIFSITVDLVLLFPVPIIIKASSTKDGYKQCENTVKHWASSSFNSKIKEDKHLLRDLLFFLHVQGTYRIGRKWAYPLLSTVEAKFQSDLRQSEVGFSRQWKTTISDFSNLVFMLVRGGLVLRSDFRNLV</sequence>
<keyword evidence="1" id="KW-0732">Signal</keyword>
<feature type="chain" id="PRO_5044850219" evidence="1">
    <location>
        <begin position="26"/>
        <end position="133"/>
    </location>
</feature>